<dbReference type="Proteomes" id="UP001295444">
    <property type="component" value="Chromosome 01"/>
</dbReference>
<evidence type="ECO:0000256" key="1">
    <source>
        <dbReference type="SAM" id="MobiDB-lite"/>
    </source>
</evidence>
<gene>
    <name evidence="2" type="ORF">PECUL_23A026122</name>
</gene>
<protein>
    <submittedName>
        <fullName evidence="2">Uncharacterized protein</fullName>
    </submittedName>
</protein>
<proteinExistence type="predicted"/>
<feature type="region of interest" description="Disordered" evidence="1">
    <location>
        <begin position="1"/>
        <end position="21"/>
    </location>
</feature>
<dbReference type="EMBL" id="OW240912">
    <property type="protein sequence ID" value="CAH2222785.1"/>
    <property type="molecule type" value="Genomic_DNA"/>
</dbReference>
<organism evidence="2 3">
    <name type="scientific">Pelobates cultripes</name>
    <name type="common">Western spadefoot toad</name>
    <dbReference type="NCBI Taxonomy" id="61616"/>
    <lineage>
        <taxon>Eukaryota</taxon>
        <taxon>Metazoa</taxon>
        <taxon>Chordata</taxon>
        <taxon>Craniata</taxon>
        <taxon>Vertebrata</taxon>
        <taxon>Euteleostomi</taxon>
        <taxon>Amphibia</taxon>
        <taxon>Batrachia</taxon>
        <taxon>Anura</taxon>
        <taxon>Pelobatoidea</taxon>
        <taxon>Pelobatidae</taxon>
        <taxon>Pelobates</taxon>
    </lineage>
</organism>
<feature type="non-terminal residue" evidence="2">
    <location>
        <position position="78"/>
    </location>
</feature>
<keyword evidence="3" id="KW-1185">Reference proteome</keyword>
<accession>A0AAD1VM40</accession>
<feature type="region of interest" description="Disordered" evidence="1">
    <location>
        <begin position="39"/>
        <end position="78"/>
    </location>
</feature>
<evidence type="ECO:0000313" key="3">
    <source>
        <dbReference type="Proteomes" id="UP001295444"/>
    </source>
</evidence>
<dbReference type="AlphaFoldDB" id="A0AAD1VM40"/>
<sequence>MLRGFRSRTAGTKHPRNGELTELQCQRVIQHRLLPTINRRRHAATTAGGNHPATDIHLTFAPSRQPPGPIGYNYKPQG</sequence>
<reference evidence="2" key="1">
    <citation type="submission" date="2022-03" db="EMBL/GenBank/DDBJ databases">
        <authorList>
            <person name="Alioto T."/>
            <person name="Alioto T."/>
            <person name="Gomez Garrido J."/>
        </authorList>
    </citation>
    <scope>NUCLEOTIDE SEQUENCE</scope>
</reference>
<evidence type="ECO:0000313" key="2">
    <source>
        <dbReference type="EMBL" id="CAH2222785.1"/>
    </source>
</evidence>
<name>A0AAD1VM40_PELCU</name>